<keyword evidence="4" id="KW-1185">Reference proteome</keyword>
<dbReference type="SUPFAM" id="SSF50249">
    <property type="entry name" value="Nucleic acid-binding proteins"/>
    <property type="match status" value="1"/>
</dbReference>
<dbReference type="KEGG" id="mchc:CK556_03045"/>
<dbReference type="GO" id="GO:0003697">
    <property type="term" value="F:single-stranded DNA binding"/>
    <property type="evidence" value="ECO:0007669"/>
    <property type="project" value="InterPro"/>
</dbReference>
<dbReference type="AlphaFoldDB" id="A0A249SNQ8"/>
<organism evidence="3 4">
    <name type="scientific">Mesoplasma chauliocola</name>
    <dbReference type="NCBI Taxonomy" id="216427"/>
    <lineage>
        <taxon>Bacteria</taxon>
        <taxon>Bacillati</taxon>
        <taxon>Mycoplasmatota</taxon>
        <taxon>Mollicutes</taxon>
        <taxon>Entomoplasmatales</taxon>
        <taxon>Entomoplasmataceae</taxon>
        <taxon>Mesoplasma</taxon>
    </lineage>
</organism>
<dbReference type="PROSITE" id="PS50935">
    <property type="entry name" value="SSB"/>
    <property type="match status" value="1"/>
</dbReference>
<sequence length="101" mass="11259">MNLVNIIGQIEGDAEIAYTSKDGNAKLYKFTVRVPNTYKSKAGKNEDDLINIKAWSSAINDEFALHDQAVVGIEARVHSSTNKENTNVFNEIIANRITYLN</sequence>
<accession>A0A249SNQ8</accession>
<keyword evidence="1 2" id="KW-0238">DNA-binding</keyword>
<evidence type="ECO:0000313" key="4">
    <source>
        <dbReference type="Proteomes" id="UP000232229"/>
    </source>
</evidence>
<evidence type="ECO:0000313" key="3">
    <source>
        <dbReference type="EMBL" id="ASZ09305.1"/>
    </source>
</evidence>
<dbReference type="STRING" id="1336232.GCA_000518825_00897"/>
<dbReference type="Proteomes" id="UP000232229">
    <property type="component" value="Chromosome"/>
</dbReference>
<proteinExistence type="predicted"/>
<evidence type="ECO:0000256" key="2">
    <source>
        <dbReference type="PROSITE-ProRule" id="PRU00252"/>
    </source>
</evidence>
<evidence type="ECO:0000256" key="1">
    <source>
        <dbReference type="ARBA" id="ARBA00023125"/>
    </source>
</evidence>
<dbReference type="InterPro" id="IPR000424">
    <property type="entry name" value="Primosome_PriB/ssb"/>
</dbReference>
<dbReference type="RefSeq" id="WP_027875423.1">
    <property type="nucleotide sequence ID" value="NZ_CP023173.1"/>
</dbReference>
<dbReference type="Gene3D" id="2.40.50.140">
    <property type="entry name" value="Nucleic acid-binding proteins"/>
    <property type="match status" value="1"/>
</dbReference>
<protein>
    <submittedName>
        <fullName evidence="3">Single-stranded DNA-binding protein</fullName>
    </submittedName>
</protein>
<gene>
    <name evidence="3" type="ORF">CK556_03045</name>
</gene>
<name>A0A249SNQ8_9MOLU</name>
<dbReference type="Pfam" id="PF00436">
    <property type="entry name" value="SSB"/>
    <property type="match status" value="1"/>
</dbReference>
<dbReference type="InterPro" id="IPR012340">
    <property type="entry name" value="NA-bd_OB-fold"/>
</dbReference>
<dbReference type="EMBL" id="CP023173">
    <property type="protein sequence ID" value="ASZ09305.1"/>
    <property type="molecule type" value="Genomic_DNA"/>
</dbReference>
<reference evidence="3 4" key="1">
    <citation type="submission" date="2017-08" db="EMBL/GenBank/DDBJ databases">
        <title>Complete Genome Sequence of Mesoplasma chauliocola.</title>
        <authorList>
            <person name="Knight T.F.Jr."/>
            <person name="Citino T."/>
        </authorList>
    </citation>
    <scope>NUCLEOTIDE SEQUENCE [LARGE SCALE GENOMIC DNA]</scope>
    <source>
        <strain evidence="3 4">CHPA-2</strain>
    </source>
</reference>